<keyword evidence="5 8" id="KW-1133">Transmembrane helix</keyword>
<evidence type="ECO:0000256" key="1">
    <source>
        <dbReference type="ARBA" id="ARBA00004651"/>
    </source>
</evidence>
<keyword evidence="4 8" id="KW-0812">Transmembrane</keyword>
<dbReference type="CDD" id="cd17369">
    <property type="entry name" value="MFS_ShiA_like"/>
    <property type="match status" value="1"/>
</dbReference>
<feature type="transmembrane region" description="Helical" evidence="8">
    <location>
        <begin position="183"/>
        <end position="202"/>
    </location>
</feature>
<feature type="transmembrane region" description="Helical" evidence="8">
    <location>
        <begin position="398"/>
        <end position="416"/>
    </location>
</feature>
<accession>A0A1H2PW47</accession>
<dbReference type="OrthoDB" id="6766492at2"/>
<proteinExistence type="predicted"/>
<evidence type="ECO:0000256" key="8">
    <source>
        <dbReference type="SAM" id="Phobius"/>
    </source>
</evidence>
<dbReference type="GO" id="GO:0022857">
    <property type="term" value="F:transmembrane transporter activity"/>
    <property type="evidence" value="ECO:0007669"/>
    <property type="project" value="InterPro"/>
</dbReference>
<dbReference type="InterPro" id="IPR020846">
    <property type="entry name" value="MFS_dom"/>
</dbReference>
<evidence type="ECO:0000256" key="5">
    <source>
        <dbReference type="ARBA" id="ARBA00022989"/>
    </source>
</evidence>
<keyword evidence="11" id="KW-1185">Reference proteome</keyword>
<dbReference type="GO" id="GO:0005886">
    <property type="term" value="C:plasma membrane"/>
    <property type="evidence" value="ECO:0007669"/>
    <property type="project" value="UniProtKB-SubCell"/>
</dbReference>
<comment type="subcellular location">
    <subcellularLocation>
        <location evidence="1">Cell membrane</location>
        <topology evidence="1">Multi-pass membrane protein</topology>
    </subcellularLocation>
</comment>
<protein>
    <submittedName>
        <fullName evidence="10">Metabolite-proton symporter</fullName>
    </submittedName>
</protein>
<dbReference type="PROSITE" id="PS50850">
    <property type="entry name" value="MFS"/>
    <property type="match status" value="1"/>
</dbReference>
<feature type="region of interest" description="Disordered" evidence="7">
    <location>
        <begin position="432"/>
        <end position="459"/>
    </location>
</feature>
<dbReference type="PANTHER" id="PTHR43045">
    <property type="entry name" value="SHIKIMATE TRANSPORTER"/>
    <property type="match status" value="1"/>
</dbReference>
<sequence length="459" mass="48410">MTEVADIRRVALASTIGTTLEWYDFFIFASAAALVFNNLFFPTFDPVAGTIASLASFAVGFVARPVGGAVFGHFGDRIGRKAMLVLSLTMMGGVTFLMGLLPTYQSVGVAAPVLLTVLRFVQGFAVGGEWGGATLMVIEHAPAKRRGFYGSWPQMGIPGALILSTGAMAATTALTNAEQFAAWGWRIPFLLSGILVVVGIVIRRRLAESPSVTRLRAEHRTPSVPIATLLRRHKRSTFLLVASQAVQCAGFYVVAVYSLVYLTQNLHMPRADALRALMIAAACTLVAHPAFGALSDRIGRKKVFMGGMIFLGAFIYPYFLLLGSGHYALVVLAMSVAMAIGEGSVQAAQPSLFAEQYGSGVRYSGVSLAYQLATVTWSGPTPMIAAMLIAWAGGYWPLVAYIIVLAVVSVLAIIPLREAAGIELARLDAEPASPASDAGEARDGAPSGARGTATGDQAA</sequence>
<organism evidence="10 11">
    <name type="scientific">Chitinasiproducens palmae</name>
    <dbReference type="NCBI Taxonomy" id="1770053"/>
    <lineage>
        <taxon>Bacteria</taxon>
        <taxon>Pseudomonadati</taxon>
        <taxon>Pseudomonadota</taxon>
        <taxon>Betaproteobacteria</taxon>
        <taxon>Burkholderiales</taxon>
        <taxon>Burkholderiaceae</taxon>
        <taxon>Chitinasiproducens</taxon>
    </lineage>
</organism>
<evidence type="ECO:0000256" key="6">
    <source>
        <dbReference type="ARBA" id="ARBA00023136"/>
    </source>
</evidence>
<keyword evidence="2" id="KW-0813">Transport</keyword>
<evidence type="ECO:0000259" key="9">
    <source>
        <dbReference type="PROSITE" id="PS50850"/>
    </source>
</evidence>
<dbReference type="Proteomes" id="UP000243719">
    <property type="component" value="Unassembled WGS sequence"/>
</dbReference>
<feature type="transmembrane region" description="Helical" evidence="8">
    <location>
        <begin position="159"/>
        <end position="177"/>
    </location>
</feature>
<evidence type="ECO:0000313" key="11">
    <source>
        <dbReference type="Proteomes" id="UP000243719"/>
    </source>
</evidence>
<dbReference type="FunFam" id="1.20.1250.20:FF:000001">
    <property type="entry name" value="Dicarboxylate MFS transporter"/>
    <property type="match status" value="1"/>
</dbReference>
<dbReference type="SUPFAM" id="SSF103473">
    <property type="entry name" value="MFS general substrate transporter"/>
    <property type="match status" value="1"/>
</dbReference>
<dbReference type="STRING" id="1770053.SAMN05216551_11851"/>
<reference evidence="11" key="1">
    <citation type="submission" date="2016-09" db="EMBL/GenBank/DDBJ databases">
        <authorList>
            <person name="Varghese N."/>
            <person name="Submissions S."/>
        </authorList>
    </citation>
    <scope>NUCLEOTIDE SEQUENCE [LARGE SCALE GENOMIC DNA]</scope>
    <source>
        <strain evidence="11">JS23</strain>
    </source>
</reference>
<evidence type="ECO:0000256" key="4">
    <source>
        <dbReference type="ARBA" id="ARBA00022692"/>
    </source>
</evidence>
<feature type="domain" description="Major facilitator superfamily (MFS) profile" evidence="9">
    <location>
        <begin position="10"/>
        <end position="418"/>
    </location>
</feature>
<dbReference type="PANTHER" id="PTHR43045:SF1">
    <property type="entry name" value="SHIKIMATE TRANSPORTER"/>
    <property type="match status" value="1"/>
</dbReference>
<dbReference type="Gene3D" id="1.20.1250.20">
    <property type="entry name" value="MFS general substrate transporter like domains"/>
    <property type="match status" value="2"/>
</dbReference>
<feature type="transmembrane region" description="Helical" evidence="8">
    <location>
        <begin position="238"/>
        <end position="261"/>
    </location>
</feature>
<evidence type="ECO:0000256" key="7">
    <source>
        <dbReference type="SAM" id="MobiDB-lite"/>
    </source>
</evidence>
<dbReference type="RefSeq" id="WP_091913284.1">
    <property type="nucleotide sequence ID" value="NZ_FNLO01000018.1"/>
</dbReference>
<feature type="transmembrane region" description="Helical" evidence="8">
    <location>
        <begin position="273"/>
        <end position="291"/>
    </location>
</feature>
<name>A0A1H2PW47_9BURK</name>
<feature type="transmembrane region" description="Helical" evidence="8">
    <location>
        <begin position="303"/>
        <end position="321"/>
    </location>
</feature>
<keyword evidence="6 8" id="KW-0472">Membrane</keyword>
<feature type="transmembrane region" description="Helical" evidence="8">
    <location>
        <begin position="21"/>
        <end position="41"/>
    </location>
</feature>
<feature type="transmembrane region" description="Helical" evidence="8">
    <location>
        <begin position="47"/>
        <end position="71"/>
    </location>
</feature>
<feature type="transmembrane region" description="Helical" evidence="8">
    <location>
        <begin position="113"/>
        <end position="138"/>
    </location>
</feature>
<keyword evidence="3" id="KW-1003">Cell membrane</keyword>
<evidence type="ECO:0000256" key="3">
    <source>
        <dbReference type="ARBA" id="ARBA00022475"/>
    </source>
</evidence>
<dbReference type="EMBL" id="FNLO01000018">
    <property type="protein sequence ID" value="SDV51547.1"/>
    <property type="molecule type" value="Genomic_DNA"/>
</dbReference>
<evidence type="ECO:0000256" key="2">
    <source>
        <dbReference type="ARBA" id="ARBA00022448"/>
    </source>
</evidence>
<evidence type="ECO:0000313" key="10">
    <source>
        <dbReference type="EMBL" id="SDV51547.1"/>
    </source>
</evidence>
<dbReference type="InterPro" id="IPR036259">
    <property type="entry name" value="MFS_trans_sf"/>
</dbReference>
<dbReference type="InterPro" id="IPR011701">
    <property type="entry name" value="MFS"/>
</dbReference>
<dbReference type="Pfam" id="PF07690">
    <property type="entry name" value="MFS_1"/>
    <property type="match status" value="1"/>
</dbReference>
<feature type="transmembrane region" description="Helical" evidence="8">
    <location>
        <begin position="83"/>
        <end position="101"/>
    </location>
</feature>
<gene>
    <name evidence="10" type="ORF">SAMN05216551_11851</name>
</gene>
<dbReference type="AlphaFoldDB" id="A0A1H2PW47"/>